<evidence type="ECO:0000259" key="4">
    <source>
        <dbReference type="PROSITE" id="PS51186"/>
    </source>
</evidence>
<evidence type="ECO:0000256" key="3">
    <source>
        <dbReference type="RuleBase" id="RU363094"/>
    </source>
</evidence>
<comment type="similarity">
    <text evidence="3">Belongs to the acetyltransferase family. RimI subfamily.</text>
</comment>
<evidence type="ECO:0000313" key="6">
    <source>
        <dbReference type="Proteomes" id="UP000239485"/>
    </source>
</evidence>
<dbReference type="GO" id="GO:0005737">
    <property type="term" value="C:cytoplasm"/>
    <property type="evidence" value="ECO:0007669"/>
    <property type="project" value="UniProtKB-SubCell"/>
</dbReference>
<protein>
    <recommendedName>
        <fullName evidence="3">[Ribosomal protein bS18]-alanine N-acetyltransferase</fullName>
        <ecNumber evidence="3">2.3.1.266</ecNumber>
    </recommendedName>
</protein>
<dbReference type="SUPFAM" id="SSF55729">
    <property type="entry name" value="Acyl-CoA N-acyltransferases (Nat)"/>
    <property type="match status" value="1"/>
</dbReference>
<dbReference type="RefSeq" id="WP_245886438.1">
    <property type="nucleotide sequence ID" value="NZ_PTJD01000003.1"/>
</dbReference>
<reference evidence="5 6" key="1">
    <citation type="submission" date="2018-02" db="EMBL/GenBank/DDBJ databases">
        <title>Genomic Encyclopedia of Archaeal and Bacterial Type Strains, Phase II (KMG-II): from individual species to whole genera.</title>
        <authorList>
            <person name="Goeker M."/>
        </authorList>
    </citation>
    <scope>NUCLEOTIDE SEQUENCE [LARGE SCALE GENOMIC DNA]</scope>
    <source>
        <strain evidence="5 6">DSM 22857</strain>
    </source>
</reference>
<keyword evidence="1 5" id="KW-0808">Transferase</keyword>
<dbReference type="InterPro" id="IPR016181">
    <property type="entry name" value="Acyl_CoA_acyltransferase"/>
</dbReference>
<dbReference type="AlphaFoldDB" id="A0A2S6ITL1"/>
<gene>
    <name evidence="5" type="ORF">CLV92_103117</name>
</gene>
<dbReference type="InterPro" id="IPR006464">
    <property type="entry name" value="AcTrfase_RimI/Ard1"/>
</dbReference>
<dbReference type="EMBL" id="PTJD01000003">
    <property type="protein sequence ID" value="PPK97583.1"/>
    <property type="molecule type" value="Genomic_DNA"/>
</dbReference>
<dbReference type="EC" id="2.3.1.266" evidence="3"/>
<comment type="catalytic activity">
    <reaction evidence="3">
        <text>N-terminal L-alanyl-[ribosomal protein bS18] + acetyl-CoA = N-terminal N(alpha)-acetyl-L-alanyl-[ribosomal protein bS18] + CoA + H(+)</text>
        <dbReference type="Rhea" id="RHEA:43756"/>
        <dbReference type="Rhea" id="RHEA-COMP:10676"/>
        <dbReference type="Rhea" id="RHEA-COMP:10677"/>
        <dbReference type="ChEBI" id="CHEBI:15378"/>
        <dbReference type="ChEBI" id="CHEBI:57287"/>
        <dbReference type="ChEBI" id="CHEBI:57288"/>
        <dbReference type="ChEBI" id="CHEBI:64718"/>
        <dbReference type="ChEBI" id="CHEBI:83683"/>
        <dbReference type="EC" id="2.3.1.266"/>
    </reaction>
</comment>
<dbReference type="NCBIfam" id="TIGR01575">
    <property type="entry name" value="rimI"/>
    <property type="match status" value="1"/>
</dbReference>
<keyword evidence="2" id="KW-0012">Acyltransferase</keyword>
<name>A0A2S6ITL1_9ACTN</name>
<comment type="subcellular location">
    <subcellularLocation>
        <location evidence="3">Cytoplasm</location>
    </subcellularLocation>
</comment>
<keyword evidence="6" id="KW-1185">Reference proteome</keyword>
<dbReference type="Pfam" id="PF00583">
    <property type="entry name" value="Acetyltransf_1"/>
    <property type="match status" value="1"/>
</dbReference>
<dbReference type="GO" id="GO:0008999">
    <property type="term" value="F:protein-N-terminal-alanine acetyltransferase activity"/>
    <property type="evidence" value="ECO:0007669"/>
    <property type="project" value="UniProtKB-EC"/>
</dbReference>
<sequence>MSAAPPGVELRPLRWWDLDAVLGAERELFGPTAWSAESFWAELAQPNRRYLAAVRGEDLLGYGGVMVNGADADVQTLAVAPAGQRQGVGAALLQALAGIAADLGATVLLLEVAAGNAAALRLYERSGFERIALRRRYYPDGGDAVIMRRRL</sequence>
<organism evidence="5 6">
    <name type="scientific">Kineococcus xinjiangensis</name>
    <dbReference type="NCBI Taxonomy" id="512762"/>
    <lineage>
        <taxon>Bacteria</taxon>
        <taxon>Bacillati</taxon>
        <taxon>Actinomycetota</taxon>
        <taxon>Actinomycetes</taxon>
        <taxon>Kineosporiales</taxon>
        <taxon>Kineosporiaceae</taxon>
        <taxon>Kineococcus</taxon>
    </lineage>
</organism>
<comment type="function">
    <text evidence="3">Acetylates the N-terminal alanine of ribosomal protein bS18.</text>
</comment>
<dbReference type="Gene3D" id="3.40.630.30">
    <property type="match status" value="1"/>
</dbReference>
<accession>A0A2S6ITL1</accession>
<dbReference type="Proteomes" id="UP000239485">
    <property type="component" value="Unassembled WGS sequence"/>
</dbReference>
<evidence type="ECO:0000256" key="1">
    <source>
        <dbReference type="ARBA" id="ARBA00022679"/>
    </source>
</evidence>
<evidence type="ECO:0000313" key="5">
    <source>
        <dbReference type="EMBL" id="PPK97583.1"/>
    </source>
</evidence>
<dbReference type="PANTHER" id="PTHR43877:SF2">
    <property type="entry name" value="AMINOALKYLPHOSPHONATE N-ACETYLTRANSFERASE-RELATED"/>
    <property type="match status" value="1"/>
</dbReference>
<evidence type="ECO:0000256" key="2">
    <source>
        <dbReference type="ARBA" id="ARBA00023315"/>
    </source>
</evidence>
<proteinExistence type="inferred from homology"/>
<dbReference type="PANTHER" id="PTHR43877">
    <property type="entry name" value="AMINOALKYLPHOSPHONATE N-ACETYLTRANSFERASE-RELATED-RELATED"/>
    <property type="match status" value="1"/>
</dbReference>
<keyword evidence="3" id="KW-0963">Cytoplasm</keyword>
<dbReference type="InterPro" id="IPR000182">
    <property type="entry name" value="GNAT_dom"/>
</dbReference>
<dbReference type="CDD" id="cd04301">
    <property type="entry name" value="NAT_SF"/>
    <property type="match status" value="1"/>
</dbReference>
<dbReference type="InterPro" id="IPR050832">
    <property type="entry name" value="Bact_Acetyltransf"/>
</dbReference>
<feature type="domain" description="N-acetyltransferase" evidence="4">
    <location>
        <begin position="8"/>
        <end position="151"/>
    </location>
</feature>
<dbReference type="PROSITE" id="PS51186">
    <property type="entry name" value="GNAT"/>
    <property type="match status" value="1"/>
</dbReference>
<comment type="caution">
    <text evidence="5">The sequence shown here is derived from an EMBL/GenBank/DDBJ whole genome shotgun (WGS) entry which is preliminary data.</text>
</comment>